<dbReference type="AlphaFoldDB" id="A0AAV4LPE2"/>
<evidence type="ECO:0000313" key="1">
    <source>
        <dbReference type="EMBL" id="GIX61622.1"/>
    </source>
</evidence>
<organism evidence="1 2">
    <name type="scientific">Babesia caballi</name>
    <dbReference type="NCBI Taxonomy" id="5871"/>
    <lineage>
        <taxon>Eukaryota</taxon>
        <taxon>Sar</taxon>
        <taxon>Alveolata</taxon>
        <taxon>Apicomplexa</taxon>
        <taxon>Aconoidasida</taxon>
        <taxon>Piroplasmida</taxon>
        <taxon>Babesiidae</taxon>
        <taxon>Babesia</taxon>
    </lineage>
</organism>
<reference evidence="1 2" key="1">
    <citation type="submission" date="2021-06" db="EMBL/GenBank/DDBJ databases">
        <title>Genome sequence of Babesia caballi.</title>
        <authorList>
            <person name="Yamagishi J."/>
            <person name="Kidaka T."/>
            <person name="Ochi A."/>
        </authorList>
    </citation>
    <scope>NUCLEOTIDE SEQUENCE [LARGE SCALE GENOMIC DNA]</scope>
    <source>
        <strain evidence="1">USDA-D6B2</strain>
    </source>
</reference>
<accession>A0AAV4LPE2</accession>
<comment type="caution">
    <text evidence="1">The sequence shown here is derived from an EMBL/GenBank/DDBJ whole genome shotgun (WGS) entry which is preliminary data.</text>
</comment>
<dbReference type="EMBL" id="BPLF01000001">
    <property type="protein sequence ID" value="GIX61622.1"/>
    <property type="molecule type" value="Genomic_DNA"/>
</dbReference>
<dbReference type="Proteomes" id="UP001497744">
    <property type="component" value="Unassembled WGS sequence"/>
</dbReference>
<proteinExistence type="predicted"/>
<sequence>MANTVPVLLPWSLGPGDEAWIARHVSVTLSPCQSFMCNARHDEVSKVSVRVPSSYAKVCTSGFINGEPLFPLLGAIYTAHSSDVTTLGSQTEGVLG</sequence>
<dbReference type="RefSeq" id="XP_067713693.1">
    <property type="nucleotide sequence ID" value="XM_067857592.1"/>
</dbReference>
<protein>
    <submittedName>
        <fullName evidence="1">Colanic acid biosynthesis acetyltransferase WcaF</fullName>
    </submittedName>
</protein>
<evidence type="ECO:0000313" key="2">
    <source>
        <dbReference type="Proteomes" id="UP001497744"/>
    </source>
</evidence>
<dbReference type="GeneID" id="94193105"/>
<gene>
    <name evidence="1" type="ORF">BcabD6B2_10570</name>
</gene>
<name>A0AAV4LPE2_BABCB</name>
<keyword evidence="2" id="KW-1185">Reference proteome</keyword>